<keyword evidence="3" id="KW-1185">Reference proteome</keyword>
<dbReference type="AlphaFoldDB" id="A0AAF0UPH8"/>
<proteinExistence type="predicted"/>
<sequence>MVKEGIIVINNVCEKGFEVDSGKIEVIENIPNQFLGKKIKFTFDEASTKAFECLKEKLISASFIIAPNWFEQFNEMCDVSCVALGVVLCHKCTTSFTQYTTEVRH</sequence>
<dbReference type="Proteomes" id="UP001234989">
    <property type="component" value="Chromosome 10"/>
</dbReference>
<reference evidence="1" key="1">
    <citation type="submission" date="2023-08" db="EMBL/GenBank/DDBJ databases">
        <title>A de novo genome assembly of Solanum verrucosum Schlechtendal, a Mexican diploid species geographically isolated from the other diploid A-genome species in potato relatives.</title>
        <authorList>
            <person name="Hosaka K."/>
        </authorList>
    </citation>
    <scope>NUCLEOTIDE SEQUENCE</scope>
    <source>
        <tissue evidence="1">Young leaves</tissue>
    </source>
</reference>
<accession>A0AAF0UPH8</accession>
<dbReference type="InterPro" id="IPR043502">
    <property type="entry name" value="DNA/RNA_pol_sf"/>
</dbReference>
<protein>
    <submittedName>
        <fullName evidence="1">Uncharacterized protein</fullName>
    </submittedName>
</protein>
<dbReference type="EMBL" id="CP133621">
    <property type="protein sequence ID" value="WMV50290.1"/>
    <property type="molecule type" value="Genomic_DNA"/>
</dbReference>
<organism evidence="1 3">
    <name type="scientific">Solanum verrucosum</name>
    <dbReference type="NCBI Taxonomy" id="315347"/>
    <lineage>
        <taxon>Eukaryota</taxon>
        <taxon>Viridiplantae</taxon>
        <taxon>Streptophyta</taxon>
        <taxon>Embryophyta</taxon>
        <taxon>Tracheophyta</taxon>
        <taxon>Spermatophyta</taxon>
        <taxon>Magnoliopsida</taxon>
        <taxon>eudicotyledons</taxon>
        <taxon>Gunneridae</taxon>
        <taxon>Pentapetalae</taxon>
        <taxon>asterids</taxon>
        <taxon>lamiids</taxon>
        <taxon>Solanales</taxon>
        <taxon>Solanaceae</taxon>
        <taxon>Solanoideae</taxon>
        <taxon>Solaneae</taxon>
        <taxon>Solanum</taxon>
    </lineage>
</organism>
<dbReference type="EMBL" id="CP133621">
    <property type="protein sequence ID" value="WMV50308.1"/>
    <property type="molecule type" value="Genomic_DNA"/>
</dbReference>
<dbReference type="SUPFAM" id="SSF56672">
    <property type="entry name" value="DNA/RNA polymerases"/>
    <property type="match status" value="1"/>
</dbReference>
<evidence type="ECO:0000313" key="1">
    <source>
        <dbReference type="EMBL" id="WMV50290.1"/>
    </source>
</evidence>
<gene>
    <name evidence="1" type="ORF">MTR67_043675</name>
    <name evidence="2" type="ORF">MTR67_043693</name>
</gene>
<evidence type="ECO:0000313" key="2">
    <source>
        <dbReference type="EMBL" id="WMV50308.1"/>
    </source>
</evidence>
<name>A0AAF0UPH8_SOLVR</name>
<evidence type="ECO:0000313" key="3">
    <source>
        <dbReference type="Proteomes" id="UP001234989"/>
    </source>
</evidence>